<dbReference type="GeneID" id="115815437"/>
<dbReference type="PANTHER" id="PTHR15304:SF2">
    <property type="entry name" value="MYOD FAMILY INHIBITOR DOMAIN-CONTAINING PROTEIN 2"/>
    <property type="match status" value="1"/>
</dbReference>
<dbReference type="GO" id="GO:0010468">
    <property type="term" value="P:regulation of gene expression"/>
    <property type="evidence" value="ECO:0007669"/>
    <property type="project" value="UniProtKB-ARBA"/>
</dbReference>
<dbReference type="PANTHER" id="PTHR15304">
    <property type="entry name" value="MYOD FAMILY INHIBITOR"/>
    <property type="match status" value="1"/>
</dbReference>
<dbReference type="InterPro" id="IPR026134">
    <property type="entry name" value="MDFI/MDFIC"/>
</dbReference>
<gene>
    <name evidence="4" type="primary">mdfic2</name>
</gene>
<protein>
    <submittedName>
        <fullName evidence="4">MyoD family inhibitor domain-containing protein 2</fullName>
    </submittedName>
</protein>
<evidence type="ECO:0000256" key="1">
    <source>
        <dbReference type="ARBA" id="ARBA00025778"/>
    </source>
</evidence>
<organism evidence="3 4">
    <name type="scientific">Chanos chanos</name>
    <name type="common">Milkfish</name>
    <name type="synonym">Mugil chanos</name>
    <dbReference type="NCBI Taxonomy" id="29144"/>
    <lineage>
        <taxon>Eukaryota</taxon>
        <taxon>Metazoa</taxon>
        <taxon>Chordata</taxon>
        <taxon>Craniata</taxon>
        <taxon>Vertebrata</taxon>
        <taxon>Euteleostomi</taxon>
        <taxon>Actinopterygii</taxon>
        <taxon>Neopterygii</taxon>
        <taxon>Teleostei</taxon>
        <taxon>Ostariophysi</taxon>
        <taxon>Gonorynchiformes</taxon>
        <taxon>Chanidae</taxon>
        <taxon>Chanos</taxon>
    </lineage>
</organism>
<evidence type="ECO:0000313" key="4">
    <source>
        <dbReference type="RefSeq" id="XP_030634253.1"/>
    </source>
</evidence>
<feature type="compositionally biased region" description="Low complexity" evidence="2">
    <location>
        <begin position="46"/>
        <end position="78"/>
    </location>
</feature>
<evidence type="ECO:0000256" key="2">
    <source>
        <dbReference type="SAM" id="MobiDB-lite"/>
    </source>
</evidence>
<dbReference type="AlphaFoldDB" id="A0A6J2VQI8"/>
<dbReference type="InParanoid" id="A0A6J2VQI8"/>
<evidence type="ECO:0000313" key="3">
    <source>
        <dbReference type="Proteomes" id="UP000504632"/>
    </source>
</evidence>
<keyword evidence="3" id="KW-1185">Reference proteome</keyword>
<comment type="similarity">
    <text evidence="1">Belongs to the MDFI family.</text>
</comment>
<feature type="region of interest" description="Disordered" evidence="2">
    <location>
        <begin position="35"/>
        <end position="80"/>
    </location>
</feature>
<dbReference type="Proteomes" id="UP000504632">
    <property type="component" value="Chromosome 6"/>
</dbReference>
<sequence>MAEKNSVVMQSGQILAQITVGKVIHEAPGKALQKLSTIPEYEPGQSKAGSSPPASSSSLSSVDKYSSTSTSAGSLTTSEPDNGEDCAGIVLFCLFCRYYDLFVMLPNSCERAANRICPSYKHFSETVEPVHSSDWNCHCDFDCGLFDACHETGECLELAMEISEVCYR</sequence>
<proteinExistence type="inferred from homology"/>
<reference evidence="4" key="1">
    <citation type="submission" date="2025-08" db="UniProtKB">
        <authorList>
            <consortium name="RefSeq"/>
        </authorList>
    </citation>
    <scope>IDENTIFICATION</scope>
</reference>
<dbReference type="Pfam" id="PF15316">
    <property type="entry name" value="MDFI"/>
    <property type="match status" value="1"/>
</dbReference>
<dbReference type="RefSeq" id="XP_030634253.1">
    <property type="nucleotide sequence ID" value="XM_030778393.1"/>
</dbReference>
<name>A0A6J2VQI8_CHACN</name>
<dbReference type="CTD" id="107986096"/>
<accession>A0A6J2VQI8</accession>
<dbReference type="OrthoDB" id="8767764at2759"/>